<dbReference type="GO" id="GO:0016020">
    <property type="term" value="C:membrane"/>
    <property type="evidence" value="ECO:0007669"/>
    <property type="project" value="UniProtKB-SubCell"/>
</dbReference>
<sequence length="232" mass="25275">MIDSGGMRRRRLAWPWVLTVFSLIMLVTWVYAEWRLGDGAGEWIRSWGFVPARVLAALDHLPGSWNSRDLLAVLTSLFVHGDWLHLAGNLAYLWVFGTTVERALGHAGLALSFLVLGALANLILAWQLGTTQTPVIGASGGVSALIGIYLGLFPVSRMGLWLPLGLYLQFARVPAILVIGSWFTLQLIYTVFGGQDGAVAWWAHIAGFVAGVVVAILLRPFPGLVDLTLQDD</sequence>
<comment type="subcellular location">
    <subcellularLocation>
        <location evidence="1">Membrane</location>
        <topology evidence="1">Multi-pass membrane protein</topology>
    </subcellularLocation>
</comment>
<dbReference type="PANTHER" id="PTHR43066">
    <property type="entry name" value="RHOMBOID-RELATED PROTEIN"/>
    <property type="match status" value="1"/>
</dbReference>
<dbReference type="SUPFAM" id="SSF144091">
    <property type="entry name" value="Rhomboid-like"/>
    <property type="match status" value="1"/>
</dbReference>
<dbReference type="EMBL" id="QUZK01000026">
    <property type="protein sequence ID" value="RFF30945.1"/>
    <property type="molecule type" value="Genomic_DNA"/>
</dbReference>
<keyword evidence="10" id="KW-1185">Reference proteome</keyword>
<dbReference type="OrthoDB" id="9814037at2"/>
<gene>
    <name evidence="9" type="ORF">DZC52_06235</name>
</gene>
<evidence type="ECO:0000256" key="7">
    <source>
        <dbReference type="SAM" id="Phobius"/>
    </source>
</evidence>
<proteinExistence type="predicted"/>
<evidence type="ECO:0000256" key="2">
    <source>
        <dbReference type="ARBA" id="ARBA00022475"/>
    </source>
</evidence>
<keyword evidence="9" id="KW-0378">Hydrolase</keyword>
<keyword evidence="9" id="KW-0645">Protease</keyword>
<keyword evidence="6 7" id="KW-0472">Membrane</keyword>
<dbReference type="RefSeq" id="WP_116650270.1">
    <property type="nucleotide sequence ID" value="NZ_QUZK01000026.1"/>
</dbReference>
<evidence type="ECO:0000313" key="10">
    <source>
        <dbReference type="Proteomes" id="UP000260351"/>
    </source>
</evidence>
<dbReference type="PANTHER" id="PTHR43066:SF26">
    <property type="entry name" value="RHOMBOID PROTEASE GLPG"/>
    <property type="match status" value="1"/>
</dbReference>
<dbReference type="Proteomes" id="UP000260351">
    <property type="component" value="Unassembled WGS sequence"/>
</dbReference>
<evidence type="ECO:0000256" key="4">
    <source>
        <dbReference type="ARBA" id="ARBA00022692"/>
    </source>
</evidence>
<feature type="transmembrane region" description="Helical" evidence="7">
    <location>
        <begin position="134"/>
        <end position="152"/>
    </location>
</feature>
<feature type="transmembrane region" description="Helical" evidence="7">
    <location>
        <begin position="173"/>
        <end position="192"/>
    </location>
</feature>
<keyword evidence="5 7" id="KW-1133">Transmembrane helix</keyword>
<dbReference type="GO" id="GO:0006508">
    <property type="term" value="P:proteolysis"/>
    <property type="evidence" value="ECO:0007669"/>
    <property type="project" value="UniProtKB-KW"/>
</dbReference>
<feature type="transmembrane region" description="Helical" evidence="7">
    <location>
        <begin position="107"/>
        <end position="128"/>
    </location>
</feature>
<keyword evidence="3" id="KW-0997">Cell inner membrane</keyword>
<keyword evidence="2" id="KW-1003">Cell membrane</keyword>
<feature type="transmembrane region" description="Helical" evidence="7">
    <location>
        <begin position="12"/>
        <end position="32"/>
    </location>
</feature>
<evidence type="ECO:0000256" key="6">
    <source>
        <dbReference type="ARBA" id="ARBA00023136"/>
    </source>
</evidence>
<evidence type="ECO:0000256" key="3">
    <source>
        <dbReference type="ARBA" id="ARBA00022519"/>
    </source>
</evidence>
<reference evidence="9 10" key="1">
    <citation type="submission" date="2018-08" db="EMBL/GenBank/DDBJ databases">
        <title>Wenzhouxiangella salilacus sp. nov., a novel bacterium isolated from a saline lake in Xinjiang Province, China.</title>
        <authorList>
            <person name="Han S."/>
        </authorList>
    </citation>
    <scope>NUCLEOTIDE SEQUENCE [LARGE SCALE GENOMIC DNA]</scope>
    <source>
        <strain evidence="9 10">XDB06</strain>
    </source>
</reference>
<feature type="transmembrane region" description="Helical" evidence="7">
    <location>
        <begin position="198"/>
        <end position="218"/>
    </location>
</feature>
<accession>A0A3E1K9Q6</accession>
<evidence type="ECO:0000313" key="9">
    <source>
        <dbReference type="EMBL" id="RFF30945.1"/>
    </source>
</evidence>
<protein>
    <submittedName>
        <fullName evidence="9">Rhomboid family intramembrane serine protease</fullName>
    </submittedName>
</protein>
<dbReference type="Gene3D" id="1.20.1540.10">
    <property type="entry name" value="Rhomboid-like"/>
    <property type="match status" value="1"/>
</dbReference>
<evidence type="ECO:0000259" key="8">
    <source>
        <dbReference type="Pfam" id="PF01694"/>
    </source>
</evidence>
<dbReference type="Pfam" id="PF01694">
    <property type="entry name" value="Rhomboid"/>
    <property type="match status" value="1"/>
</dbReference>
<organism evidence="9 10">
    <name type="scientific">Wenzhouxiangella sediminis</name>
    <dbReference type="NCBI Taxonomy" id="1792836"/>
    <lineage>
        <taxon>Bacteria</taxon>
        <taxon>Pseudomonadati</taxon>
        <taxon>Pseudomonadota</taxon>
        <taxon>Gammaproteobacteria</taxon>
        <taxon>Chromatiales</taxon>
        <taxon>Wenzhouxiangellaceae</taxon>
        <taxon>Wenzhouxiangella</taxon>
    </lineage>
</organism>
<dbReference type="GO" id="GO:0004252">
    <property type="term" value="F:serine-type endopeptidase activity"/>
    <property type="evidence" value="ECO:0007669"/>
    <property type="project" value="InterPro"/>
</dbReference>
<comment type="caution">
    <text evidence="9">The sequence shown here is derived from an EMBL/GenBank/DDBJ whole genome shotgun (WGS) entry which is preliminary data.</text>
</comment>
<keyword evidence="4 7" id="KW-0812">Transmembrane</keyword>
<evidence type="ECO:0000256" key="5">
    <source>
        <dbReference type="ARBA" id="ARBA00022989"/>
    </source>
</evidence>
<evidence type="ECO:0000256" key="1">
    <source>
        <dbReference type="ARBA" id="ARBA00004141"/>
    </source>
</evidence>
<dbReference type="AlphaFoldDB" id="A0A3E1K9Q6"/>
<feature type="domain" description="Peptidase S54 rhomboid" evidence="8">
    <location>
        <begin position="70"/>
        <end position="219"/>
    </location>
</feature>
<dbReference type="InterPro" id="IPR035952">
    <property type="entry name" value="Rhomboid-like_sf"/>
</dbReference>
<dbReference type="InterPro" id="IPR022764">
    <property type="entry name" value="Peptidase_S54_rhomboid_dom"/>
</dbReference>
<name>A0A3E1K9Q6_9GAMM</name>